<evidence type="ECO:0000313" key="3">
    <source>
        <dbReference type="Proteomes" id="UP000596049"/>
    </source>
</evidence>
<feature type="coiled-coil region" evidence="1">
    <location>
        <begin position="137"/>
        <end position="200"/>
    </location>
</feature>
<gene>
    <name evidence="2" type="ORF">FJQ98_15885</name>
</gene>
<keyword evidence="1" id="KW-0175">Coiled coil</keyword>
<dbReference type="RefSeq" id="WP_053595798.1">
    <property type="nucleotide sequence ID" value="NZ_CP067341.1"/>
</dbReference>
<accession>A0ABX7ALG9</accession>
<evidence type="ECO:0000313" key="2">
    <source>
        <dbReference type="EMBL" id="QQP10725.1"/>
    </source>
</evidence>
<proteinExistence type="predicted"/>
<dbReference type="Proteomes" id="UP000596049">
    <property type="component" value="Chromosome"/>
</dbReference>
<reference evidence="2 3" key="1">
    <citation type="submission" date="2020-01" db="EMBL/GenBank/DDBJ databases">
        <authorList>
            <person name="Liu G."/>
            <person name="Liu B."/>
        </authorList>
    </citation>
    <scope>NUCLEOTIDE SEQUENCE [LARGE SCALE GENOMIC DNA]</scope>
    <source>
        <strain evidence="2 3">FJAT-51161</strain>
    </source>
</reference>
<evidence type="ECO:0000256" key="1">
    <source>
        <dbReference type="SAM" id="Coils"/>
    </source>
</evidence>
<organism evidence="2 3">
    <name type="scientific">Lysinibacillus agricola</name>
    <dbReference type="NCBI Taxonomy" id="2590012"/>
    <lineage>
        <taxon>Bacteria</taxon>
        <taxon>Bacillati</taxon>
        <taxon>Bacillota</taxon>
        <taxon>Bacilli</taxon>
        <taxon>Bacillales</taxon>
        <taxon>Bacillaceae</taxon>
        <taxon>Lysinibacillus</taxon>
    </lineage>
</organism>
<dbReference type="EMBL" id="CP067341">
    <property type="protein sequence ID" value="QQP10725.1"/>
    <property type="molecule type" value="Genomic_DNA"/>
</dbReference>
<keyword evidence="3" id="KW-1185">Reference proteome</keyword>
<sequence>MTILQNAYNAYLSKKYEKEINEFKDYALNKLDKSITNTENNLLRYVTNDHYGYDKIQSEKETLKTLQKLKSCVSGNILSLNINYGEYPVYITYELEEKYNKLNGLIVKGETVQFDENKYKWDLTNTNAATDIINKHFEEVKNIIDEQTNDLAEIKDDNKNNLNGDIDLKAYIQERKDEHMKMIEEEKNKQQEIHDKLMKNIKFTMDYWEKYYKDKLSEIDSNFNISVSINELSQGTKLALKIIKPEALGLSNEEAKMFADIIVDKIKKNKGGLY</sequence>
<name>A0ABX7ALG9_9BACI</name>
<protein>
    <submittedName>
        <fullName evidence="2">Uncharacterized protein</fullName>
    </submittedName>
</protein>